<dbReference type="Proteomes" id="UP000515152">
    <property type="component" value="Chromosome 23"/>
</dbReference>
<evidence type="ECO:0000259" key="42">
    <source>
        <dbReference type="SMART" id="SM00460"/>
    </source>
</evidence>
<comment type="catalytic activity">
    <reaction evidence="38">
        <text>L-glutaminyl-[protein] + H2O = L-glutamyl-[protein] + NH4(+)</text>
        <dbReference type="Rhea" id="RHEA:16441"/>
        <dbReference type="Rhea" id="RHEA-COMP:10207"/>
        <dbReference type="Rhea" id="RHEA-COMP:10208"/>
        <dbReference type="ChEBI" id="CHEBI:15377"/>
        <dbReference type="ChEBI" id="CHEBI:28938"/>
        <dbReference type="ChEBI" id="CHEBI:29973"/>
        <dbReference type="ChEBI" id="CHEBI:30011"/>
        <dbReference type="EC" id="3.5.1.44"/>
    </reaction>
    <physiologicalReaction direction="left-to-right" evidence="38">
        <dbReference type="Rhea" id="RHEA:16442"/>
    </physiologicalReaction>
</comment>
<evidence type="ECO:0000256" key="7">
    <source>
        <dbReference type="ARBA" id="ARBA00004514"/>
    </source>
</evidence>
<evidence type="ECO:0000256" key="23">
    <source>
        <dbReference type="ARBA" id="ARBA00023242"/>
    </source>
</evidence>
<evidence type="ECO:0000256" key="32">
    <source>
        <dbReference type="ARBA" id="ARBA00042099"/>
    </source>
</evidence>
<dbReference type="EC" id="2.3.2.13" evidence="25"/>
<dbReference type="FunFam" id="2.60.40.10:FF:000278">
    <property type="entry name" value="Protein-glutamine gamma-glutamyltransferase 2"/>
    <property type="match status" value="1"/>
</dbReference>
<evidence type="ECO:0000256" key="10">
    <source>
        <dbReference type="ARBA" id="ARBA00022475"/>
    </source>
</evidence>
<dbReference type="GO" id="GO:0005829">
    <property type="term" value="C:cytosol"/>
    <property type="evidence" value="ECO:0007669"/>
    <property type="project" value="UniProtKB-SubCell"/>
</dbReference>
<evidence type="ECO:0000256" key="16">
    <source>
        <dbReference type="ARBA" id="ARBA00022723"/>
    </source>
</evidence>
<evidence type="ECO:0000256" key="15">
    <source>
        <dbReference type="ARBA" id="ARBA00022679"/>
    </source>
</evidence>
<keyword evidence="23" id="KW-0539">Nucleus</keyword>
<keyword evidence="15" id="KW-0808">Transferase</keyword>
<dbReference type="GO" id="GO:0005739">
    <property type="term" value="C:mitochondrion"/>
    <property type="evidence" value="ECO:0007669"/>
    <property type="project" value="UniProtKB-SubCell"/>
</dbReference>
<keyword evidence="12" id="KW-0964">Secreted</keyword>
<dbReference type="RefSeq" id="XP_042559105.1">
    <property type="nucleotide sequence ID" value="XM_042703171.1"/>
</dbReference>
<dbReference type="Pfam" id="PF00868">
    <property type="entry name" value="Transglut_N"/>
    <property type="match status" value="1"/>
</dbReference>
<dbReference type="InterPro" id="IPR050779">
    <property type="entry name" value="Transglutaminase"/>
</dbReference>
<dbReference type="PANTHER" id="PTHR11590:SF6">
    <property type="entry name" value="PROTEIN-GLUTAMINE GAMMA-GLUTAMYLTRANSFERASE 2"/>
    <property type="match status" value="1"/>
</dbReference>
<dbReference type="GO" id="GO:0008233">
    <property type="term" value="F:peptidase activity"/>
    <property type="evidence" value="ECO:0007669"/>
    <property type="project" value="UniProtKB-KW"/>
</dbReference>
<evidence type="ECO:0000256" key="37">
    <source>
        <dbReference type="ARBA" id="ARBA00043138"/>
    </source>
</evidence>
<evidence type="ECO:0000256" key="5">
    <source>
        <dbReference type="ARBA" id="ARBA00004286"/>
    </source>
</evidence>
<dbReference type="GO" id="GO:0050568">
    <property type="term" value="F:protein-glutamine glutaminase activity"/>
    <property type="evidence" value="ECO:0007669"/>
    <property type="project" value="UniProtKB-EC"/>
</dbReference>
<evidence type="ECO:0000256" key="21">
    <source>
        <dbReference type="ARBA" id="ARBA00023134"/>
    </source>
</evidence>
<evidence type="ECO:0000256" key="8">
    <source>
        <dbReference type="ARBA" id="ARBA00005968"/>
    </source>
</evidence>
<comment type="catalytic activity">
    <reaction evidence="39">
        <text>L-glutaminyl-[protein] + histamine = 5-histaminyl-L-glutamyl-[protein] + NH4(+)</text>
        <dbReference type="Rhea" id="RHEA:66564"/>
        <dbReference type="Rhea" id="RHEA-COMP:10207"/>
        <dbReference type="Rhea" id="RHEA-COMP:17056"/>
        <dbReference type="ChEBI" id="CHEBI:28938"/>
        <dbReference type="ChEBI" id="CHEBI:30011"/>
        <dbReference type="ChEBI" id="CHEBI:58432"/>
        <dbReference type="ChEBI" id="CHEBI:167179"/>
    </reaction>
    <physiologicalReaction direction="left-to-right" evidence="39">
        <dbReference type="Rhea" id="RHEA:66565"/>
    </physiologicalReaction>
</comment>
<evidence type="ECO:0000256" key="12">
    <source>
        <dbReference type="ARBA" id="ARBA00022525"/>
    </source>
</evidence>
<organism evidence="43 44">
    <name type="scientific">Clupea harengus</name>
    <name type="common">Atlantic herring</name>
    <dbReference type="NCBI Taxonomy" id="7950"/>
    <lineage>
        <taxon>Eukaryota</taxon>
        <taxon>Metazoa</taxon>
        <taxon>Chordata</taxon>
        <taxon>Craniata</taxon>
        <taxon>Vertebrata</taxon>
        <taxon>Euteleostomi</taxon>
        <taxon>Actinopterygii</taxon>
        <taxon>Neopterygii</taxon>
        <taxon>Teleostei</taxon>
        <taxon>Clupei</taxon>
        <taxon>Clupeiformes</taxon>
        <taxon>Clupeoidei</taxon>
        <taxon>Clupeidae</taxon>
        <taxon>Clupea</taxon>
    </lineage>
</organism>
<evidence type="ECO:0000256" key="33">
    <source>
        <dbReference type="ARBA" id="ARBA00042105"/>
    </source>
</evidence>
<dbReference type="InterPro" id="IPR002931">
    <property type="entry name" value="Transglutaminase-like"/>
</dbReference>
<dbReference type="PANTHER" id="PTHR11590">
    <property type="entry name" value="PROTEIN-GLUTAMINE GAMMA-GLUTAMYLTRANSFERASE"/>
    <property type="match status" value="1"/>
</dbReference>
<evidence type="ECO:0000256" key="29">
    <source>
        <dbReference type="ARBA" id="ARBA00040561"/>
    </source>
</evidence>
<evidence type="ECO:0000256" key="34">
    <source>
        <dbReference type="ARBA" id="ARBA00042239"/>
    </source>
</evidence>
<keyword evidence="16" id="KW-0479">Metal-binding</keyword>
<evidence type="ECO:0000256" key="19">
    <source>
        <dbReference type="ARBA" id="ARBA00022837"/>
    </source>
</evidence>
<gene>
    <name evidence="44" type="primary">LOC116218632</name>
</gene>
<dbReference type="InterPro" id="IPR008958">
    <property type="entry name" value="Transglutaminase_C"/>
</dbReference>
<dbReference type="SMART" id="SM00460">
    <property type="entry name" value="TGc"/>
    <property type="match status" value="1"/>
</dbReference>
<evidence type="ECO:0000256" key="40">
    <source>
        <dbReference type="ARBA" id="ARBA00048230"/>
    </source>
</evidence>
<reference evidence="44" key="1">
    <citation type="submission" date="2025-08" db="UniProtKB">
        <authorList>
            <consortium name="RefSeq"/>
        </authorList>
    </citation>
    <scope>IDENTIFICATION</scope>
</reference>
<keyword evidence="17" id="KW-0547">Nucleotide-binding</keyword>
<dbReference type="PIRSF" id="PIRSF000459">
    <property type="entry name" value="TGM_EBP42"/>
    <property type="match status" value="1"/>
</dbReference>
<dbReference type="GeneID" id="116218632"/>
<evidence type="ECO:0000256" key="41">
    <source>
        <dbReference type="ARBA" id="ARBA00048365"/>
    </source>
</evidence>
<evidence type="ECO:0000256" key="6">
    <source>
        <dbReference type="ARBA" id="ARBA00004498"/>
    </source>
</evidence>
<dbReference type="PROSITE" id="PS00547">
    <property type="entry name" value="TRANSGLUTAMINASES"/>
    <property type="match status" value="1"/>
</dbReference>
<evidence type="ECO:0000256" key="20">
    <source>
        <dbReference type="ARBA" id="ARBA00023128"/>
    </source>
</evidence>
<dbReference type="GO" id="GO:0003810">
    <property type="term" value="F:protein-glutamine gamma-glutamyltransferase activity"/>
    <property type="evidence" value="ECO:0007669"/>
    <property type="project" value="UniProtKB-EC"/>
</dbReference>
<evidence type="ECO:0000256" key="36">
    <source>
        <dbReference type="ARBA" id="ARBA00043104"/>
    </source>
</evidence>
<dbReference type="InterPro" id="IPR013808">
    <property type="entry name" value="Transglutaminase_AS"/>
</dbReference>
<dbReference type="Pfam" id="PF01841">
    <property type="entry name" value="Transglut_core"/>
    <property type="match status" value="1"/>
</dbReference>
<dbReference type="FunFam" id="3.90.260.10:FF:000001">
    <property type="entry name" value="Protein-glutamine gamma-glutamyltransferase 2"/>
    <property type="match status" value="1"/>
</dbReference>
<name>A0A8M1K9D7_CLUHA</name>
<evidence type="ECO:0000256" key="17">
    <source>
        <dbReference type="ARBA" id="ARBA00022741"/>
    </source>
</evidence>
<keyword evidence="20" id="KW-0496">Mitochondrion</keyword>
<dbReference type="GO" id="GO:0046872">
    <property type="term" value="F:metal ion binding"/>
    <property type="evidence" value="ECO:0007669"/>
    <property type="project" value="UniProtKB-KW"/>
</dbReference>
<sequence length="705" mass="79685">MALEISKVELHVKENNKEHRTDDVTVKRLMVRRGQNFKITLKTNRQFQPDTDTLIFTAETGPKPSEEKGTRCVFGFPKLTGAKKAWTALVQESGRSSMTLAISSPADASVGSYNLYMREGSHATPQSITNMVLLFNPWCTEDWVHLPEEAERQEYVMAEQGIIYRGSADRIGPLAWNFGQFEEDMVDICMKLLDMNPKCLRDPAEDFSARCNPIYVGRVVSAMINSNDDRGILAGRWQTPYSGGVAPTHWSSSVDILRRWYKSYYSPVKYGQCWVFAGVMCTVLRCLGIPCRVVSNFQSAHDTDKNLTIDEYYTDHGVRPKESHDSVWNFHVWVEGWMKRPDLSGDSTYDGWQVLDPTPQEKSSGVFCCGPCPVKAVREGYTDLKYDIPFVFAEVNADQVIWMLMRDGSKHRLHTATSNVGQNISTKAVGAYRREDITASYKYPEVSKKERLVFEEAVRRGNEHKPRPQLSLKPPALKLEITEEKESITGQDLELSLLLHSEHLRELSVQINAQAMRYTGVPDSLVYREEKDVLLQPKQDLKISIRIPFSLYGTKMLDNSSLKVSALVHDKQHPGDGYLAVKNIVPQEPTITIQAPSTCQQFTEMTVEVIFDNPISSTLRDGVLTLTGSGLLRHPMVTRIPVLKADQRVRVQIPFTPYRAGSRKLMADLDCDTFRDIKASCNVEVKPNLVVCPPCTTFNEFIYGA</sequence>
<evidence type="ECO:0000256" key="26">
    <source>
        <dbReference type="ARBA" id="ARBA00036377"/>
    </source>
</evidence>
<dbReference type="EC" id="3.5.1.44" evidence="28"/>
<feature type="domain" description="Transglutaminase-like" evidence="42">
    <location>
        <begin position="265"/>
        <end position="359"/>
    </location>
</feature>
<keyword evidence="43" id="KW-1185">Reference proteome</keyword>
<evidence type="ECO:0000256" key="3">
    <source>
        <dbReference type="ARBA" id="ARBA00004173"/>
    </source>
</evidence>
<dbReference type="InterPro" id="IPR001102">
    <property type="entry name" value="Transglutaminase_N"/>
</dbReference>
<accession>A0A8M1K9D7</accession>
<keyword evidence="21" id="KW-0342">GTP-binding</keyword>
<dbReference type="GO" id="GO:0006508">
    <property type="term" value="P:proteolysis"/>
    <property type="evidence" value="ECO:0007669"/>
    <property type="project" value="UniProtKB-KW"/>
</dbReference>
<keyword evidence="18" id="KW-0378">Hydrolase</keyword>
<evidence type="ECO:0000256" key="11">
    <source>
        <dbReference type="ARBA" id="ARBA00022490"/>
    </source>
</evidence>
<dbReference type="OrthoDB" id="437511at2759"/>
<evidence type="ECO:0000313" key="44">
    <source>
        <dbReference type="RefSeq" id="XP_042559105.1"/>
    </source>
</evidence>
<comment type="catalytic activity">
    <reaction evidence="26">
        <text>L-glutaminyl-[protein] + serotonin = 5-serotonyl-L-glutamyl-[protein] + NH4(+)</text>
        <dbReference type="Rhea" id="RHEA:66552"/>
        <dbReference type="Rhea" id="RHEA-COMP:10207"/>
        <dbReference type="Rhea" id="RHEA-COMP:17052"/>
        <dbReference type="ChEBI" id="CHEBI:28938"/>
        <dbReference type="ChEBI" id="CHEBI:30011"/>
        <dbReference type="ChEBI" id="CHEBI:167174"/>
        <dbReference type="ChEBI" id="CHEBI:350546"/>
    </reaction>
    <physiologicalReaction direction="left-to-right" evidence="26">
        <dbReference type="Rhea" id="RHEA:66553"/>
    </physiologicalReaction>
</comment>
<evidence type="ECO:0000256" key="35">
    <source>
        <dbReference type="ARBA" id="ARBA00042912"/>
    </source>
</evidence>
<evidence type="ECO:0000256" key="38">
    <source>
        <dbReference type="ARBA" id="ARBA00047868"/>
    </source>
</evidence>
<evidence type="ECO:0000256" key="1">
    <source>
        <dbReference type="ARBA" id="ARBA00001913"/>
    </source>
</evidence>
<keyword evidence="14" id="KW-0645">Protease</keyword>
<dbReference type="Pfam" id="PF00927">
    <property type="entry name" value="Transglut_C"/>
    <property type="match status" value="1"/>
</dbReference>
<evidence type="ECO:0000256" key="24">
    <source>
        <dbReference type="ARBA" id="ARBA00023315"/>
    </source>
</evidence>
<evidence type="ECO:0000256" key="28">
    <source>
        <dbReference type="ARBA" id="ARBA00039019"/>
    </source>
</evidence>
<keyword evidence="9" id="KW-0158">Chromosome</keyword>
<comment type="catalytic activity">
    <reaction evidence="27">
        <text>L-glutaminyl-[protein] + L-lysyl-[protein] = [protein]-L-lysyl-N(6)-5-L-glutamyl-[protein] + NH4(+)</text>
        <dbReference type="Rhea" id="RHEA:54816"/>
        <dbReference type="Rhea" id="RHEA-COMP:9752"/>
        <dbReference type="Rhea" id="RHEA-COMP:10207"/>
        <dbReference type="Rhea" id="RHEA-COMP:14005"/>
        <dbReference type="ChEBI" id="CHEBI:28938"/>
        <dbReference type="ChEBI" id="CHEBI:29969"/>
        <dbReference type="ChEBI" id="CHEBI:30011"/>
        <dbReference type="ChEBI" id="CHEBI:138370"/>
        <dbReference type="EC" id="2.3.2.13"/>
    </reaction>
    <physiologicalReaction direction="left-to-right" evidence="27">
        <dbReference type="Rhea" id="RHEA:54817"/>
    </physiologicalReaction>
</comment>
<dbReference type="AlphaFoldDB" id="A0A8M1K9D7"/>
<keyword evidence="13" id="KW-0272">Extracellular matrix</keyword>
<keyword evidence="24" id="KW-0012">Acyltransferase</keyword>
<evidence type="ECO:0000256" key="9">
    <source>
        <dbReference type="ARBA" id="ARBA00022454"/>
    </source>
</evidence>
<evidence type="ECO:0000256" key="25">
    <source>
        <dbReference type="ARBA" id="ARBA00024222"/>
    </source>
</evidence>
<evidence type="ECO:0000313" key="43">
    <source>
        <dbReference type="Proteomes" id="UP000515152"/>
    </source>
</evidence>
<keyword evidence="11" id="KW-0963">Cytoplasm</keyword>
<dbReference type="InterPro" id="IPR023608">
    <property type="entry name" value="Transglutaminase_animal"/>
</dbReference>
<evidence type="ECO:0000256" key="2">
    <source>
        <dbReference type="ARBA" id="ARBA00004123"/>
    </source>
</evidence>
<evidence type="ECO:0000256" key="27">
    <source>
        <dbReference type="ARBA" id="ARBA00036876"/>
    </source>
</evidence>
<comment type="subcellular location">
    <subcellularLocation>
        <location evidence="4">Cell membrane</location>
    </subcellularLocation>
    <subcellularLocation>
        <location evidence="5">Chromosome</location>
    </subcellularLocation>
    <subcellularLocation>
        <location evidence="7">Cytoplasm</location>
        <location evidence="7">Cytosol</location>
    </subcellularLocation>
    <subcellularLocation>
        <location evidence="3">Mitochondrion</location>
    </subcellularLocation>
    <subcellularLocation>
        <location evidence="2">Nucleus</location>
    </subcellularLocation>
    <subcellularLocation>
        <location evidence="6">Secreted</location>
        <location evidence="6">Extracellular space</location>
        <location evidence="6">Extracellular matrix</location>
    </subcellularLocation>
</comment>
<evidence type="ECO:0000256" key="14">
    <source>
        <dbReference type="ARBA" id="ARBA00022670"/>
    </source>
</evidence>
<evidence type="ECO:0000256" key="31">
    <source>
        <dbReference type="ARBA" id="ARBA00041677"/>
    </source>
</evidence>
<dbReference type="GO" id="GO:0005886">
    <property type="term" value="C:plasma membrane"/>
    <property type="evidence" value="ECO:0007669"/>
    <property type="project" value="UniProtKB-SubCell"/>
</dbReference>
<comment type="catalytic activity">
    <reaction evidence="41">
        <text>L-glutaminyl-[protein] + dopamine = 5-dopaminyl-L-glutamyl-[protein] + NH4(+)</text>
        <dbReference type="Rhea" id="RHEA:66556"/>
        <dbReference type="Rhea" id="RHEA-COMP:10207"/>
        <dbReference type="Rhea" id="RHEA-COMP:17053"/>
        <dbReference type="ChEBI" id="CHEBI:28938"/>
        <dbReference type="ChEBI" id="CHEBI:30011"/>
        <dbReference type="ChEBI" id="CHEBI:59905"/>
        <dbReference type="ChEBI" id="CHEBI:167175"/>
    </reaction>
    <physiologicalReaction direction="left-to-right" evidence="41">
        <dbReference type="Rhea" id="RHEA:66557"/>
    </physiologicalReaction>
</comment>
<dbReference type="GO" id="GO:0005634">
    <property type="term" value="C:nucleus"/>
    <property type="evidence" value="ECO:0007669"/>
    <property type="project" value="UniProtKB-SubCell"/>
</dbReference>
<evidence type="ECO:0000256" key="30">
    <source>
        <dbReference type="ARBA" id="ARBA00041650"/>
    </source>
</evidence>
<comment type="catalytic activity">
    <reaction evidence="40">
        <text>L-glutaminyl-[protein] + (R)-noradrenaline = 5-(R)-noradrenalinyl-L-glutamyl-[protein] + NH4(+)</text>
        <dbReference type="Rhea" id="RHEA:66560"/>
        <dbReference type="Rhea" id="RHEA-COMP:10207"/>
        <dbReference type="Rhea" id="RHEA-COMP:17054"/>
        <dbReference type="ChEBI" id="CHEBI:28938"/>
        <dbReference type="ChEBI" id="CHEBI:30011"/>
        <dbReference type="ChEBI" id="CHEBI:72587"/>
        <dbReference type="ChEBI" id="CHEBI:167178"/>
    </reaction>
    <physiologicalReaction direction="left-to-right" evidence="40">
        <dbReference type="Rhea" id="RHEA:66561"/>
    </physiologicalReaction>
</comment>
<dbReference type="FunFam" id="2.60.40.10:FF:000090">
    <property type="entry name" value="Protein-glutamine gamma-glutamyltransferase 2"/>
    <property type="match status" value="1"/>
</dbReference>
<dbReference type="GO" id="GO:0005525">
    <property type="term" value="F:GTP binding"/>
    <property type="evidence" value="ECO:0007669"/>
    <property type="project" value="UniProtKB-KW"/>
</dbReference>
<evidence type="ECO:0000256" key="22">
    <source>
        <dbReference type="ARBA" id="ARBA00023136"/>
    </source>
</evidence>
<comment type="similarity">
    <text evidence="8">Belongs to the transglutaminase superfamily. Transglutaminase family.</text>
</comment>
<proteinExistence type="inferred from homology"/>
<keyword evidence="10" id="KW-1003">Cell membrane</keyword>
<evidence type="ECO:0000256" key="18">
    <source>
        <dbReference type="ARBA" id="ARBA00022801"/>
    </source>
</evidence>
<dbReference type="GO" id="GO:0005694">
    <property type="term" value="C:chromosome"/>
    <property type="evidence" value="ECO:0007669"/>
    <property type="project" value="UniProtKB-SubCell"/>
</dbReference>
<keyword evidence="19" id="KW-0106">Calcium</keyword>
<keyword evidence="22" id="KW-0472">Membrane</keyword>
<comment type="cofactor">
    <cofactor evidence="1">
        <name>Ca(2+)</name>
        <dbReference type="ChEBI" id="CHEBI:29108"/>
    </cofactor>
</comment>
<protein>
    <recommendedName>
        <fullName evidence="29">Protein-glutamine gamma-glutamyltransferase 2</fullName>
        <ecNumber evidence="25">2.3.2.13</ecNumber>
        <ecNumber evidence="28">3.5.1.44</ecNumber>
    </recommendedName>
    <alternativeName>
        <fullName evidence="32">Isopeptidase TGM2</fullName>
    </alternativeName>
    <alternativeName>
        <fullName evidence="34">Protein-glutamine deamidase TGM2</fullName>
    </alternativeName>
    <alternativeName>
        <fullName evidence="33">Protein-glutamine dopaminyltransferase TGM2</fullName>
    </alternativeName>
    <alternativeName>
        <fullName evidence="36">Protein-glutamine histaminyltransferase TGM2</fullName>
    </alternativeName>
    <alternativeName>
        <fullName evidence="37">Protein-glutamine noradrenalinyltransferase TGM2</fullName>
    </alternativeName>
    <alternativeName>
        <fullName evidence="35">Protein-glutamine serotonyltransferase TGM2</fullName>
    </alternativeName>
    <alternativeName>
        <fullName evidence="31">Tissue transglutaminase</fullName>
    </alternativeName>
    <alternativeName>
        <fullName evidence="30">Transglutaminase-2</fullName>
    </alternativeName>
</protein>
<evidence type="ECO:0000256" key="39">
    <source>
        <dbReference type="ARBA" id="ARBA00047876"/>
    </source>
</evidence>
<evidence type="ECO:0000256" key="13">
    <source>
        <dbReference type="ARBA" id="ARBA00022530"/>
    </source>
</evidence>
<evidence type="ECO:0000256" key="4">
    <source>
        <dbReference type="ARBA" id="ARBA00004236"/>
    </source>
</evidence>